<gene>
    <name evidence="3" type="ORF">RRG08_004653</name>
</gene>
<accession>A0AAE0ZF01</accession>
<comment type="caution">
    <text evidence="3">The sequence shown here is derived from an EMBL/GenBank/DDBJ whole genome shotgun (WGS) entry which is preliminary data.</text>
</comment>
<protein>
    <recommendedName>
        <fullName evidence="2">DUF7869 domain-containing protein</fullName>
    </recommendedName>
</protein>
<evidence type="ECO:0000313" key="4">
    <source>
        <dbReference type="Proteomes" id="UP001283361"/>
    </source>
</evidence>
<dbReference type="PANTHER" id="PTHR34415">
    <property type="entry name" value="INTEGRASE CATALYTIC DOMAIN-CONTAINING PROTEIN"/>
    <property type="match status" value="1"/>
</dbReference>
<dbReference type="PANTHER" id="PTHR34415:SF1">
    <property type="entry name" value="INTEGRASE CATALYTIC DOMAIN-CONTAINING PROTEIN"/>
    <property type="match status" value="1"/>
</dbReference>
<name>A0AAE0ZF01_9GAST</name>
<evidence type="ECO:0000259" key="2">
    <source>
        <dbReference type="Pfam" id="PF25273"/>
    </source>
</evidence>
<reference evidence="3" key="1">
    <citation type="journal article" date="2023" name="G3 (Bethesda)">
        <title>A reference genome for the long-term kleptoplast-retaining sea slug Elysia crispata morphotype clarki.</title>
        <authorList>
            <person name="Eastman K.E."/>
            <person name="Pendleton A.L."/>
            <person name="Shaikh M.A."/>
            <person name="Suttiyut T."/>
            <person name="Ogas R."/>
            <person name="Tomko P."/>
            <person name="Gavelis G."/>
            <person name="Widhalm J.R."/>
            <person name="Wisecaver J.H."/>
        </authorList>
    </citation>
    <scope>NUCLEOTIDE SEQUENCE</scope>
    <source>
        <strain evidence="3">ECLA1</strain>
    </source>
</reference>
<feature type="domain" description="DUF7869" evidence="2">
    <location>
        <begin position="480"/>
        <end position="629"/>
    </location>
</feature>
<proteinExistence type="predicted"/>
<feature type="compositionally biased region" description="Acidic residues" evidence="1">
    <location>
        <begin position="700"/>
        <end position="712"/>
    </location>
</feature>
<dbReference type="Proteomes" id="UP001283361">
    <property type="component" value="Unassembled WGS sequence"/>
</dbReference>
<dbReference type="AlphaFoldDB" id="A0AAE0ZF01"/>
<sequence>MRPKDVKKQKEKYNGNTLVTHNRVDLNAREFRFQFHKKPILASRSDADVARLLNVNAADSDAFFEIVNGYFGPRNDLDVDEFSDADESDEDLDNFDGKVPSLDTDEQNSNTVVNEPVTTDLAEAIVPPLQRPDKPTKTATTKPDPPPASFCICTDNLCHLKFSPEDIEQCRLQYLALTTEQRDIALLAKIEVGIHMGSQTRKSKKSQQSIRQASRTDYQHRGINVCRKFFRYLHCVGDEKITDMIKHYKENGVEPRVYGNTKKLPKNALEYKDTKAVVDFILNFATLHAIQLPGRTPKHWVSDVQLLPTDMNKATVYAQYKASMDAEPAGKTVSLRTFQRLWKSLVPFVCTMPPASDLCWTCQQLTYKIRSDYNKEEDRMITSQELQEHLRIVKLEWAYYQVICATVKQQLPADRPLGSYPACSFPGLHHVSFDFAQQVHYPSDPQQPGPIFFKTPRKCGLFGVNSEGCGVQVNYLIDEAHSTGKGGNVVISLMHDYLENHSLGETDLHLHADNCAGQNKNNQMLWYLMWRCLTQRNQSIRLSFLVAGHTKFSPDSGFGLIKRKYRLTKVDCLQDIVDVVNSSSAKNVGKLVGSENGPTQVPTYDWTKYLSQYFSRIKGIKSSHHFHFDGTGVIRIKENIEAEEVRLNVAKLFPPQNTMPDIVQAPGLSVQRQAYLYKEIRPFGAEDKGDIVTPLPSEPVPEEIDSDGENEETVPVPPKRAKKNPRAQNQGRGRGRGIANTTPQQ</sequence>
<evidence type="ECO:0000313" key="3">
    <source>
        <dbReference type="EMBL" id="KAK3768112.1"/>
    </source>
</evidence>
<keyword evidence="4" id="KW-1185">Reference proteome</keyword>
<dbReference type="Pfam" id="PF25273">
    <property type="entry name" value="DUF7869"/>
    <property type="match status" value="1"/>
</dbReference>
<evidence type="ECO:0000256" key="1">
    <source>
        <dbReference type="SAM" id="MobiDB-lite"/>
    </source>
</evidence>
<dbReference type="InterPro" id="IPR057191">
    <property type="entry name" value="DUF7869"/>
</dbReference>
<dbReference type="EMBL" id="JAWDGP010004069">
    <property type="protein sequence ID" value="KAK3768112.1"/>
    <property type="molecule type" value="Genomic_DNA"/>
</dbReference>
<feature type="region of interest" description="Disordered" evidence="1">
    <location>
        <begin position="687"/>
        <end position="745"/>
    </location>
</feature>
<organism evidence="3 4">
    <name type="scientific">Elysia crispata</name>
    <name type="common">lettuce slug</name>
    <dbReference type="NCBI Taxonomy" id="231223"/>
    <lineage>
        <taxon>Eukaryota</taxon>
        <taxon>Metazoa</taxon>
        <taxon>Spiralia</taxon>
        <taxon>Lophotrochozoa</taxon>
        <taxon>Mollusca</taxon>
        <taxon>Gastropoda</taxon>
        <taxon>Heterobranchia</taxon>
        <taxon>Euthyneura</taxon>
        <taxon>Panpulmonata</taxon>
        <taxon>Sacoglossa</taxon>
        <taxon>Placobranchoidea</taxon>
        <taxon>Plakobranchidae</taxon>
        <taxon>Elysia</taxon>
    </lineage>
</organism>